<accession>X0U8P0</accession>
<feature type="non-terminal residue" evidence="1">
    <location>
        <position position="48"/>
    </location>
</feature>
<protein>
    <submittedName>
        <fullName evidence="1">Uncharacterized protein</fullName>
    </submittedName>
</protein>
<organism evidence="1">
    <name type="scientific">marine sediment metagenome</name>
    <dbReference type="NCBI Taxonomy" id="412755"/>
    <lineage>
        <taxon>unclassified sequences</taxon>
        <taxon>metagenomes</taxon>
        <taxon>ecological metagenomes</taxon>
    </lineage>
</organism>
<evidence type="ECO:0000313" key="1">
    <source>
        <dbReference type="EMBL" id="GAG02169.1"/>
    </source>
</evidence>
<dbReference type="AlphaFoldDB" id="X0U8P0"/>
<comment type="caution">
    <text evidence="1">The sequence shown here is derived from an EMBL/GenBank/DDBJ whole genome shotgun (WGS) entry which is preliminary data.</text>
</comment>
<reference evidence="1" key="1">
    <citation type="journal article" date="2014" name="Front. Microbiol.">
        <title>High frequency of phylogenetically diverse reductive dehalogenase-homologous genes in deep subseafloor sedimentary metagenomes.</title>
        <authorList>
            <person name="Kawai M."/>
            <person name="Futagami T."/>
            <person name="Toyoda A."/>
            <person name="Takaki Y."/>
            <person name="Nishi S."/>
            <person name="Hori S."/>
            <person name="Arai W."/>
            <person name="Tsubouchi T."/>
            <person name="Morono Y."/>
            <person name="Uchiyama I."/>
            <person name="Ito T."/>
            <person name="Fujiyama A."/>
            <person name="Inagaki F."/>
            <person name="Takami H."/>
        </authorList>
    </citation>
    <scope>NUCLEOTIDE SEQUENCE</scope>
    <source>
        <strain evidence="1">Expedition CK06-06</strain>
    </source>
</reference>
<dbReference type="EMBL" id="BARS01022626">
    <property type="protein sequence ID" value="GAG02169.1"/>
    <property type="molecule type" value="Genomic_DNA"/>
</dbReference>
<gene>
    <name evidence="1" type="ORF">S01H1_36150</name>
</gene>
<name>X0U8P0_9ZZZZ</name>
<sequence length="48" mass="5224">MVDKELSISEHPITLNALTNMLMGSTLPDRYEYVGDAVATIKTGQELG</sequence>
<proteinExistence type="predicted"/>